<accession>A0A0R3C2H0</accession>
<dbReference type="Proteomes" id="UP000051380">
    <property type="component" value="Unassembled WGS sequence"/>
</dbReference>
<comment type="caution">
    <text evidence="1">The sequence shown here is derived from an EMBL/GenBank/DDBJ whole genome shotgun (WGS) entry which is preliminary data.</text>
</comment>
<gene>
    <name evidence="2" type="ORF">ABH992_006361</name>
    <name evidence="1" type="ORF">AOQ72_33000</name>
</gene>
<proteinExistence type="predicted"/>
<evidence type="ECO:0000313" key="4">
    <source>
        <dbReference type="Proteomes" id="UP001565474"/>
    </source>
</evidence>
<name>A0A0R3C2H0_9BRAD</name>
<dbReference type="EMBL" id="JBGBZN010000002">
    <property type="protein sequence ID" value="MEY9473962.1"/>
    <property type="molecule type" value="Genomic_DNA"/>
</dbReference>
<evidence type="ECO:0000313" key="1">
    <source>
        <dbReference type="EMBL" id="KRP90620.1"/>
    </source>
</evidence>
<reference evidence="1 3" key="1">
    <citation type="submission" date="2015-09" db="EMBL/GenBank/DDBJ databases">
        <title>Draft Genome Sequence of the Strain BR 3267 (Bradyrhizobium yuanmingense) recommended as inoculant for cowpea in Brazil.</title>
        <authorList>
            <person name="Simoes-Araujo J.L."/>
            <person name="Zilli J.E."/>
        </authorList>
    </citation>
    <scope>NUCLEOTIDE SEQUENCE [LARGE SCALE GENOMIC DNA]</scope>
    <source>
        <strain evidence="1 3">BR3267</strain>
    </source>
</reference>
<organism evidence="1 3">
    <name type="scientific">Bradyrhizobium yuanmingense</name>
    <dbReference type="NCBI Taxonomy" id="108015"/>
    <lineage>
        <taxon>Bacteria</taxon>
        <taxon>Pseudomonadati</taxon>
        <taxon>Pseudomonadota</taxon>
        <taxon>Alphaproteobacteria</taxon>
        <taxon>Hyphomicrobiales</taxon>
        <taxon>Nitrobacteraceae</taxon>
        <taxon>Bradyrhizobium</taxon>
    </lineage>
</organism>
<keyword evidence="4" id="KW-1185">Reference proteome</keyword>
<protein>
    <submittedName>
        <fullName evidence="2">Regulator of replication initiation timing</fullName>
    </submittedName>
</protein>
<evidence type="ECO:0000313" key="2">
    <source>
        <dbReference type="EMBL" id="MEY9473962.1"/>
    </source>
</evidence>
<dbReference type="RefSeq" id="WP_036043481.1">
    <property type="nucleotide sequence ID" value="NZ_JBGBYD010000002.1"/>
</dbReference>
<reference evidence="2 4" key="2">
    <citation type="submission" date="2024-07" db="EMBL/GenBank/DDBJ databases">
        <title>Genomic Encyclopedia of Type Strains, Phase V (KMG-V): Genome sequencing to study the core and pangenomes of soil and plant-associated prokaryotes.</title>
        <authorList>
            <person name="Whitman W."/>
        </authorList>
    </citation>
    <scope>NUCLEOTIDE SEQUENCE [LARGE SCALE GENOMIC DNA]</scope>
    <source>
        <strain evidence="2 4">USDA 222</strain>
    </source>
</reference>
<dbReference type="EMBL" id="LJYF01000034">
    <property type="protein sequence ID" value="KRP90620.1"/>
    <property type="molecule type" value="Genomic_DNA"/>
</dbReference>
<sequence>MADIGKELIFELLKQIEQTLGDVEYKIDEIRSELSACREEQLLMLHDLQVAQSTWSGRRGM</sequence>
<dbReference type="Proteomes" id="UP001565474">
    <property type="component" value="Unassembled WGS sequence"/>
</dbReference>
<dbReference type="OrthoDB" id="7282689at2"/>
<dbReference type="AlphaFoldDB" id="A0A0R3C2H0"/>
<evidence type="ECO:0000313" key="3">
    <source>
        <dbReference type="Proteomes" id="UP000051380"/>
    </source>
</evidence>